<name>A0A0W8EAL4_9ZZZZ</name>
<keyword evidence="3" id="KW-1133">Transmembrane helix</keyword>
<dbReference type="SMART" id="SM00028">
    <property type="entry name" value="TPR"/>
    <property type="match status" value="4"/>
</dbReference>
<organism evidence="4">
    <name type="scientific">hydrocarbon metagenome</name>
    <dbReference type="NCBI Taxonomy" id="938273"/>
    <lineage>
        <taxon>unclassified sequences</taxon>
        <taxon>metagenomes</taxon>
        <taxon>ecological metagenomes</taxon>
    </lineage>
</organism>
<dbReference type="Gene3D" id="1.25.40.10">
    <property type="entry name" value="Tetratricopeptide repeat domain"/>
    <property type="match status" value="2"/>
</dbReference>
<reference evidence="4" key="1">
    <citation type="journal article" date="2015" name="Proc. Natl. Acad. Sci. U.S.A.">
        <title>Networks of energetic and metabolic interactions define dynamics in microbial communities.</title>
        <authorList>
            <person name="Embree M."/>
            <person name="Liu J.K."/>
            <person name="Al-Bassam M.M."/>
            <person name="Zengler K."/>
        </authorList>
    </citation>
    <scope>NUCLEOTIDE SEQUENCE</scope>
</reference>
<dbReference type="EMBL" id="LNQE01001781">
    <property type="protein sequence ID" value="KUG05698.1"/>
    <property type="molecule type" value="Genomic_DNA"/>
</dbReference>
<keyword evidence="3" id="KW-0472">Membrane</keyword>
<gene>
    <name evidence="4" type="ORF">ASZ90_016882</name>
</gene>
<evidence type="ECO:0000313" key="4">
    <source>
        <dbReference type="EMBL" id="KUG05698.1"/>
    </source>
</evidence>
<protein>
    <submittedName>
        <fullName evidence="4">Tpr domain protein, putative component of tonb system</fullName>
    </submittedName>
</protein>
<dbReference type="PANTHER" id="PTHR22904">
    <property type="entry name" value="TPR REPEAT CONTAINING PROTEIN"/>
    <property type="match status" value="1"/>
</dbReference>
<dbReference type="InterPro" id="IPR019734">
    <property type="entry name" value="TPR_rpt"/>
</dbReference>
<evidence type="ECO:0000256" key="1">
    <source>
        <dbReference type="ARBA" id="ARBA00022737"/>
    </source>
</evidence>
<dbReference type="AlphaFoldDB" id="A0A0W8EAL4"/>
<comment type="caution">
    <text evidence="4">The sequence shown here is derived from an EMBL/GenBank/DDBJ whole genome shotgun (WGS) entry which is preliminary data.</text>
</comment>
<dbReference type="PROSITE" id="PS50005">
    <property type="entry name" value="TPR"/>
    <property type="match status" value="2"/>
</dbReference>
<keyword evidence="2" id="KW-0802">TPR repeat</keyword>
<evidence type="ECO:0000256" key="2">
    <source>
        <dbReference type="ARBA" id="ARBA00022803"/>
    </source>
</evidence>
<dbReference type="PANTHER" id="PTHR22904:SF523">
    <property type="entry name" value="STRESS-INDUCED-PHOSPHOPROTEIN 1"/>
    <property type="match status" value="1"/>
</dbReference>
<evidence type="ECO:0000256" key="3">
    <source>
        <dbReference type="SAM" id="Phobius"/>
    </source>
</evidence>
<keyword evidence="3" id="KW-0812">Transmembrane</keyword>
<dbReference type="GO" id="GO:0051879">
    <property type="term" value="F:Hsp90 protein binding"/>
    <property type="evidence" value="ECO:0007669"/>
    <property type="project" value="TreeGrafter"/>
</dbReference>
<dbReference type="PROSITE" id="PS50293">
    <property type="entry name" value="TPR_REGION"/>
    <property type="match status" value="1"/>
</dbReference>
<dbReference type="InterPro" id="IPR011990">
    <property type="entry name" value="TPR-like_helical_dom_sf"/>
</dbReference>
<proteinExistence type="predicted"/>
<accession>A0A0W8EAL4</accession>
<keyword evidence="1" id="KW-0677">Repeat</keyword>
<dbReference type="Pfam" id="PF13432">
    <property type="entry name" value="TPR_16"/>
    <property type="match status" value="2"/>
</dbReference>
<feature type="transmembrane region" description="Helical" evidence="3">
    <location>
        <begin position="188"/>
        <end position="207"/>
    </location>
</feature>
<sequence length="226" mass="23894">MINQETVIFALFLLVLLSPACGIVAADNLAAIGKYNMAVDLAYEGKLDEALAEIDQALMASENFTLAHVTRAGILNALGRYHEAVDAADRALALDPTSAPAWNNRADALIGLRRYSDALVAAERAAELDPLLTEAWVNQGSALNELGRYQEAVGASDRALALDPGSPGAQMNRETGIQGMAPVSPTAAPFPAGALLGAGGLVAIVMMRRLRTYSRIQEKCCKKGMQ</sequence>
<dbReference type="SUPFAM" id="SSF48452">
    <property type="entry name" value="TPR-like"/>
    <property type="match status" value="1"/>
</dbReference>